<dbReference type="PANTHER" id="PTHR13780">
    <property type="entry name" value="AMP-ACTIVATED PROTEIN KINASE, GAMMA REGULATORY SUBUNIT"/>
    <property type="match status" value="1"/>
</dbReference>
<proteinExistence type="predicted"/>
<evidence type="ECO:0000256" key="2">
    <source>
        <dbReference type="ARBA" id="ARBA00023122"/>
    </source>
</evidence>
<accession>A0A367KUE8</accession>
<sequence length="301" mass="33788">MDPLITKLRPIDLSLTETKPALIAVSPTVSIQTALNLMSTNKITSLPVYSHKDTDIVSIVNLLDILLFLLQDKKMEKLRLNDPVENVLGLDTDRESYRMHKTDRSDQLAETLCVFASGKHRSLVVNFNGPLEKCWLLSQTDIIRHIKNHPESVTGLLDLESPVNNVALLSNQKLITASDRETALHVYQLMADKNLGGLPVVNKSGDFLFDICIEDLPNANLETIDQLTLPCEDYVQKFSRHTSPPVATPDTPLKTILDIMIQKDTHRVWILNSKDSKKIKSVITMSDIMTLLCPHNQTSIF</sequence>
<evidence type="ECO:0000259" key="4">
    <source>
        <dbReference type="PROSITE" id="PS51371"/>
    </source>
</evidence>
<dbReference type="InterPro" id="IPR050511">
    <property type="entry name" value="AMPK_gamma/SDS23_families"/>
</dbReference>
<dbReference type="Pfam" id="PF00571">
    <property type="entry name" value="CBS"/>
    <property type="match status" value="3"/>
</dbReference>
<reference evidence="5 6" key="1">
    <citation type="journal article" date="2018" name="G3 (Bethesda)">
        <title>Phylogenetic and Phylogenomic Definition of Rhizopus Species.</title>
        <authorList>
            <person name="Gryganskyi A.P."/>
            <person name="Golan J."/>
            <person name="Dolatabadi S."/>
            <person name="Mondo S."/>
            <person name="Robb S."/>
            <person name="Idnurm A."/>
            <person name="Muszewska A."/>
            <person name="Steczkiewicz K."/>
            <person name="Masonjones S."/>
            <person name="Liao H.L."/>
            <person name="Gajdeczka M.T."/>
            <person name="Anike F."/>
            <person name="Vuek A."/>
            <person name="Anishchenko I.M."/>
            <person name="Voigt K."/>
            <person name="de Hoog G.S."/>
            <person name="Smith M.E."/>
            <person name="Heitman J."/>
            <person name="Vilgalys R."/>
            <person name="Stajich J.E."/>
        </authorList>
    </citation>
    <scope>NUCLEOTIDE SEQUENCE [LARGE SCALE GENOMIC DNA]</scope>
    <source>
        <strain evidence="5 6">LSU 92-RS-03</strain>
    </source>
</reference>
<dbReference type="InterPro" id="IPR000644">
    <property type="entry name" value="CBS_dom"/>
</dbReference>
<feature type="domain" description="CBS" evidence="4">
    <location>
        <begin position="18"/>
        <end position="75"/>
    </location>
</feature>
<dbReference type="OrthoDB" id="449052at2759"/>
<dbReference type="PROSITE" id="PS51371">
    <property type="entry name" value="CBS"/>
    <property type="match status" value="2"/>
</dbReference>
<dbReference type="SUPFAM" id="SSF54631">
    <property type="entry name" value="CBS-domain pair"/>
    <property type="match status" value="2"/>
</dbReference>
<evidence type="ECO:0000313" key="6">
    <source>
        <dbReference type="Proteomes" id="UP000253551"/>
    </source>
</evidence>
<dbReference type="CDD" id="cd02205">
    <property type="entry name" value="CBS_pair_SF"/>
    <property type="match status" value="1"/>
</dbReference>
<evidence type="ECO:0000256" key="3">
    <source>
        <dbReference type="PROSITE-ProRule" id="PRU00703"/>
    </source>
</evidence>
<gene>
    <name evidence="5" type="ORF">CU098_006305</name>
</gene>
<name>A0A367KUE8_RHIST</name>
<dbReference type="STRING" id="4846.A0A367KUE8"/>
<dbReference type="AlphaFoldDB" id="A0A367KUE8"/>
<evidence type="ECO:0000256" key="1">
    <source>
        <dbReference type="ARBA" id="ARBA00022737"/>
    </source>
</evidence>
<dbReference type="Proteomes" id="UP000253551">
    <property type="component" value="Unassembled WGS sequence"/>
</dbReference>
<protein>
    <recommendedName>
        <fullName evidence="4">CBS domain-containing protein</fullName>
    </recommendedName>
</protein>
<dbReference type="EMBL" id="PJQM01000293">
    <property type="protein sequence ID" value="RCI05828.1"/>
    <property type="molecule type" value="Genomic_DNA"/>
</dbReference>
<feature type="domain" description="CBS" evidence="4">
    <location>
        <begin position="238"/>
        <end position="299"/>
    </location>
</feature>
<dbReference type="InterPro" id="IPR046342">
    <property type="entry name" value="CBS_dom_sf"/>
</dbReference>
<dbReference type="Gene3D" id="3.10.580.10">
    <property type="entry name" value="CBS-domain"/>
    <property type="match status" value="2"/>
</dbReference>
<keyword evidence="2 3" id="KW-0129">CBS domain</keyword>
<dbReference type="SMART" id="SM00116">
    <property type="entry name" value="CBS"/>
    <property type="match status" value="3"/>
</dbReference>
<organism evidence="5 6">
    <name type="scientific">Rhizopus stolonifer</name>
    <name type="common">Rhizopus nigricans</name>
    <dbReference type="NCBI Taxonomy" id="4846"/>
    <lineage>
        <taxon>Eukaryota</taxon>
        <taxon>Fungi</taxon>
        <taxon>Fungi incertae sedis</taxon>
        <taxon>Mucoromycota</taxon>
        <taxon>Mucoromycotina</taxon>
        <taxon>Mucoromycetes</taxon>
        <taxon>Mucorales</taxon>
        <taxon>Mucorineae</taxon>
        <taxon>Rhizopodaceae</taxon>
        <taxon>Rhizopus</taxon>
    </lineage>
</organism>
<evidence type="ECO:0000313" key="5">
    <source>
        <dbReference type="EMBL" id="RCI05828.1"/>
    </source>
</evidence>
<keyword evidence="6" id="KW-1185">Reference proteome</keyword>
<comment type="caution">
    <text evidence="5">The sequence shown here is derived from an EMBL/GenBank/DDBJ whole genome shotgun (WGS) entry which is preliminary data.</text>
</comment>
<keyword evidence="1" id="KW-0677">Repeat</keyword>